<feature type="transmembrane region" description="Helical" evidence="9">
    <location>
        <begin position="194"/>
        <end position="212"/>
    </location>
</feature>
<name>D3DGB2_HYDTT</name>
<dbReference type="STRING" id="608538.HTH_0400"/>
<proteinExistence type="inferred from homology"/>
<organism evidence="10 11">
    <name type="scientific">Hydrogenobacter thermophilus (strain DSM 6534 / IAM 12695 / TK-6)</name>
    <dbReference type="NCBI Taxonomy" id="608538"/>
    <lineage>
        <taxon>Bacteria</taxon>
        <taxon>Pseudomonadati</taxon>
        <taxon>Aquificota</taxon>
        <taxon>Aquificia</taxon>
        <taxon>Aquificales</taxon>
        <taxon>Aquificaceae</taxon>
        <taxon>Hydrogenobacter</taxon>
    </lineage>
</organism>
<dbReference type="GO" id="GO:0005886">
    <property type="term" value="C:plasma membrane"/>
    <property type="evidence" value="ECO:0007669"/>
    <property type="project" value="UniProtKB-SubCell"/>
</dbReference>
<evidence type="ECO:0000313" key="10">
    <source>
        <dbReference type="EMBL" id="BAI68864.1"/>
    </source>
</evidence>
<dbReference type="KEGG" id="hte:Hydth_0399"/>
<feature type="transmembrane region" description="Helical" evidence="9">
    <location>
        <begin position="58"/>
        <end position="82"/>
    </location>
</feature>
<dbReference type="RefSeq" id="WP_012963047.1">
    <property type="nucleotide sequence ID" value="NC_013799.1"/>
</dbReference>
<dbReference type="eggNOG" id="COG0559">
    <property type="taxonomic scope" value="Bacteria"/>
</dbReference>
<evidence type="ECO:0000256" key="8">
    <source>
        <dbReference type="ARBA" id="ARBA00037998"/>
    </source>
</evidence>
<dbReference type="InterPro" id="IPR052157">
    <property type="entry name" value="BCAA_transport_permease"/>
</dbReference>
<keyword evidence="5" id="KW-0029">Amino-acid transport</keyword>
<evidence type="ECO:0000256" key="5">
    <source>
        <dbReference type="ARBA" id="ARBA00022970"/>
    </source>
</evidence>
<keyword evidence="4 9" id="KW-0812">Transmembrane</keyword>
<reference evidence="10 11" key="1">
    <citation type="journal article" date="2010" name="J. Bacteriol.">
        <title>Complete genome sequence of the thermophilic, obligately chemolithoautotrophic hydrogen-oxidizing bacterium Hydrogenobacter thermophilus TK-6.</title>
        <authorList>
            <person name="Arai H."/>
            <person name="Kanbe H."/>
            <person name="Ishii M."/>
            <person name="Igarashi Y."/>
        </authorList>
    </citation>
    <scope>NUCLEOTIDE SEQUENCE [LARGE SCALE GENOMIC DNA]</scope>
    <source>
        <strain evidence="11">DSM 6534 / IAM 12695 / TK-6 [Tokyo]</strain>
    </source>
</reference>
<feature type="transmembrane region" description="Helical" evidence="9">
    <location>
        <begin position="94"/>
        <end position="113"/>
    </location>
</feature>
<dbReference type="Proteomes" id="UP000002574">
    <property type="component" value="Chromosome"/>
</dbReference>
<dbReference type="EMBL" id="AP011112">
    <property type="protein sequence ID" value="BAI68864.1"/>
    <property type="molecule type" value="Genomic_DNA"/>
</dbReference>
<evidence type="ECO:0000256" key="6">
    <source>
        <dbReference type="ARBA" id="ARBA00022989"/>
    </source>
</evidence>
<feature type="transmembrane region" description="Helical" evidence="9">
    <location>
        <begin position="34"/>
        <end position="51"/>
    </location>
</feature>
<dbReference type="PANTHER" id="PTHR11795">
    <property type="entry name" value="BRANCHED-CHAIN AMINO ACID TRANSPORT SYSTEM PERMEASE PROTEIN LIVH"/>
    <property type="match status" value="1"/>
</dbReference>
<sequence>MEIVFQLLLDALLLAGFYSMLSSGFSLMWGVTGIINLAYGSFVLLGAYLLYTLYLSGVGLLTAFFIVLAVGLLSGAVLEMFFFNKLMNYEPFTLLVLTFGLDILLTNFLNLLFKADIRSLSVKGLEGSLLLGDFIVPYNKLSVFLLSSLVISALQFYLKFSWTGKAIRAISADPIGAQLCGINPKRVYTVSTSLATALAMISGGFYAFLQGFTPFDSESITLRAFFVCVVGGLGSTHGLLAGSFILASSEVFSGFYLGEGWKTAVSLLILVFFLIFRPRGLIGIKYA</sequence>
<keyword evidence="6 9" id="KW-1133">Transmembrane helix</keyword>
<evidence type="ECO:0000256" key="2">
    <source>
        <dbReference type="ARBA" id="ARBA00022448"/>
    </source>
</evidence>
<dbReference type="GO" id="GO:0006865">
    <property type="term" value="P:amino acid transport"/>
    <property type="evidence" value="ECO:0007669"/>
    <property type="project" value="UniProtKB-KW"/>
</dbReference>
<dbReference type="AlphaFoldDB" id="D3DGB2"/>
<feature type="transmembrane region" description="Helical" evidence="9">
    <location>
        <begin position="134"/>
        <end position="158"/>
    </location>
</feature>
<evidence type="ECO:0000256" key="7">
    <source>
        <dbReference type="ARBA" id="ARBA00023136"/>
    </source>
</evidence>
<dbReference type="InterPro" id="IPR001851">
    <property type="entry name" value="ABC_transp_permease"/>
</dbReference>
<evidence type="ECO:0000256" key="9">
    <source>
        <dbReference type="SAM" id="Phobius"/>
    </source>
</evidence>
<dbReference type="OrthoDB" id="9807115at2"/>
<protein>
    <submittedName>
        <fullName evidence="10">ABC-type branched-chain amino acid transporter permease component</fullName>
    </submittedName>
</protein>
<keyword evidence="2" id="KW-0813">Transport</keyword>
<comment type="similarity">
    <text evidence="8">Belongs to the binding-protein-dependent transport system permease family. LivHM subfamily.</text>
</comment>
<evidence type="ECO:0000256" key="4">
    <source>
        <dbReference type="ARBA" id="ARBA00022692"/>
    </source>
</evidence>
<dbReference type="Pfam" id="PF02653">
    <property type="entry name" value="BPD_transp_2"/>
    <property type="match status" value="1"/>
</dbReference>
<accession>D3DGB2</accession>
<comment type="subcellular location">
    <subcellularLocation>
        <location evidence="1">Cell membrane</location>
        <topology evidence="1">Multi-pass membrane protein</topology>
    </subcellularLocation>
</comment>
<keyword evidence="7 9" id="KW-0472">Membrane</keyword>
<keyword evidence="3" id="KW-1003">Cell membrane</keyword>
<dbReference type="PANTHER" id="PTHR11795:SF445">
    <property type="entry name" value="AMINO ACID ABC TRANSPORTER PERMEASE PROTEIN"/>
    <property type="match status" value="1"/>
</dbReference>
<evidence type="ECO:0000256" key="3">
    <source>
        <dbReference type="ARBA" id="ARBA00022475"/>
    </source>
</evidence>
<keyword evidence="11" id="KW-1185">Reference proteome</keyword>
<evidence type="ECO:0000256" key="1">
    <source>
        <dbReference type="ARBA" id="ARBA00004651"/>
    </source>
</evidence>
<dbReference type="GO" id="GO:0022857">
    <property type="term" value="F:transmembrane transporter activity"/>
    <property type="evidence" value="ECO:0007669"/>
    <property type="project" value="InterPro"/>
</dbReference>
<feature type="transmembrane region" description="Helical" evidence="9">
    <location>
        <begin position="224"/>
        <end position="248"/>
    </location>
</feature>
<feature type="transmembrane region" description="Helical" evidence="9">
    <location>
        <begin position="260"/>
        <end position="276"/>
    </location>
</feature>
<gene>
    <name evidence="10" type="primary">livH</name>
    <name evidence="10" type="ordered locus">HTH_0400</name>
</gene>
<dbReference type="CDD" id="cd06582">
    <property type="entry name" value="TM_PBP1_LivH_like"/>
    <property type="match status" value="1"/>
</dbReference>
<evidence type="ECO:0000313" key="11">
    <source>
        <dbReference type="Proteomes" id="UP000002574"/>
    </source>
</evidence>
<dbReference type="KEGG" id="hth:HTH_0400"/>